<evidence type="ECO:0000313" key="3">
    <source>
        <dbReference type="Proteomes" id="UP000235661"/>
    </source>
</evidence>
<evidence type="ECO:0000313" key="2">
    <source>
        <dbReference type="EMBL" id="PMC10407.1"/>
    </source>
</evidence>
<proteinExistence type="predicted"/>
<evidence type="ECO:0000256" key="1">
    <source>
        <dbReference type="SAM" id="SignalP"/>
    </source>
</evidence>
<accession>A0A2N6Q632</accession>
<sequence>MKILHLFVLSFFILSPNSIWAQVENTPACFFDKLNTQRYHEMGQLYMKFDSVTPTMALCHTVFSAISKNQNRLAIEALEKNLLPNWNQYPGDMLFLFQKLIQLYIEEGKYTEAHTYSNWFKEQYYPTIKKQGISEEYSQQIFQFINNMDKFLDEAVLIPPMRVVRKKGNQSVNFTIDPLIMSQIEVNGSKKDVFWDTGVPVPMYLTHQVADTLRIAYGMDSLDTSMGRHPIVNIDSIVIGNYSFYNVPTLIIDMANPIPYLSEHKMSAKKLRKAQRVYDKFNRPMIGLPIIKRLGRLEVDWKHKVLSFPHDTLPKSDWEEQIQLTDYKYPRLTTPIMINNMNVMGIIDSGFDSYMLMRKDFYQRYSNQFPVVKNKQDRRLTLTVSGAEDTLNIHLHHPTLVYGGRVIQPKEKINFIGDGYTEKSWDMLMGLHFFKSLGQNIIFDFKDMKLKVWKKSINFLRQ</sequence>
<dbReference type="Proteomes" id="UP000235661">
    <property type="component" value="Unassembled WGS sequence"/>
</dbReference>
<dbReference type="InterPro" id="IPR021109">
    <property type="entry name" value="Peptidase_aspartic_dom_sf"/>
</dbReference>
<dbReference type="RefSeq" id="WP_102188375.1">
    <property type="nucleotide sequence ID" value="NZ_PNGI01000010.1"/>
</dbReference>
<evidence type="ECO:0008006" key="4">
    <source>
        <dbReference type="Google" id="ProtNLM"/>
    </source>
</evidence>
<comment type="caution">
    <text evidence="2">The sequence shown here is derived from an EMBL/GenBank/DDBJ whole genome shotgun (WGS) entry which is preliminary data.</text>
</comment>
<dbReference type="Gene3D" id="2.40.70.10">
    <property type="entry name" value="Acid Proteases"/>
    <property type="match status" value="1"/>
</dbReference>
<keyword evidence="1" id="KW-0732">Signal</keyword>
<dbReference type="EMBL" id="PNGI01000010">
    <property type="protein sequence ID" value="PMC10407.1"/>
    <property type="molecule type" value="Genomic_DNA"/>
</dbReference>
<organism evidence="2 3">
    <name type="scientific">Hoylesella timonensis</name>
    <dbReference type="NCBI Taxonomy" id="386414"/>
    <lineage>
        <taxon>Bacteria</taxon>
        <taxon>Pseudomonadati</taxon>
        <taxon>Bacteroidota</taxon>
        <taxon>Bacteroidia</taxon>
        <taxon>Bacteroidales</taxon>
        <taxon>Prevotellaceae</taxon>
        <taxon>Hoylesella</taxon>
    </lineage>
</organism>
<feature type="chain" id="PRO_5014639953" description="Aspartyl protease" evidence="1">
    <location>
        <begin position="22"/>
        <end position="462"/>
    </location>
</feature>
<feature type="signal peptide" evidence="1">
    <location>
        <begin position="1"/>
        <end position="21"/>
    </location>
</feature>
<name>A0A2N6Q632_9BACT</name>
<dbReference type="AlphaFoldDB" id="A0A2N6Q632"/>
<gene>
    <name evidence="2" type="ORF">CJ232_06200</name>
</gene>
<protein>
    <recommendedName>
        <fullName evidence="4">Aspartyl protease</fullName>
    </recommendedName>
</protein>
<reference evidence="2 3" key="1">
    <citation type="submission" date="2017-09" db="EMBL/GenBank/DDBJ databases">
        <title>Bacterial strain isolated from the female urinary microbiota.</title>
        <authorList>
            <person name="Thomas-White K."/>
            <person name="Kumar N."/>
            <person name="Forster S."/>
            <person name="Putonti C."/>
            <person name="Lawley T."/>
            <person name="Wolfe A.J."/>
        </authorList>
    </citation>
    <scope>NUCLEOTIDE SEQUENCE [LARGE SCALE GENOMIC DNA]</scope>
    <source>
        <strain evidence="2 3">UMB0818</strain>
    </source>
</reference>